<keyword evidence="4" id="KW-1185">Reference proteome</keyword>
<feature type="region of interest" description="Disordered" evidence="1">
    <location>
        <begin position="24"/>
        <end position="59"/>
    </location>
</feature>
<gene>
    <name evidence="3" type="ORF">GGU10DRAFT_343484</name>
</gene>
<dbReference type="EMBL" id="MU793260">
    <property type="protein sequence ID" value="KAJ3789516.1"/>
    <property type="molecule type" value="Genomic_DNA"/>
</dbReference>
<protein>
    <submittedName>
        <fullName evidence="3">Uncharacterized protein</fullName>
    </submittedName>
</protein>
<feature type="signal peptide" evidence="2">
    <location>
        <begin position="1"/>
        <end position="23"/>
    </location>
</feature>
<evidence type="ECO:0000313" key="3">
    <source>
        <dbReference type="EMBL" id="KAJ3789516.1"/>
    </source>
</evidence>
<evidence type="ECO:0000256" key="1">
    <source>
        <dbReference type="SAM" id="MobiDB-lite"/>
    </source>
</evidence>
<accession>A0AA38NQZ5</accession>
<feature type="compositionally biased region" description="Polar residues" evidence="1">
    <location>
        <begin position="26"/>
        <end position="44"/>
    </location>
</feature>
<name>A0AA38NQZ5_9AGAR</name>
<comment type="caution">
    <text evidence="3">The sequence shown here is derived from an EMBL/GenBank/DDBJ whole genome shotgun (WGS) entry which is preliminary data.</text>
</comment>
<evidence type="ECO:0000313" key="4">
    <source>
        <dbReference type="Proteomes" id="UP001163798"/>
    </source>
</evidence>
<organism evidence="3 4">
    <name type="scientific">Lentinula aff. detonsa</name>
    <dbReference type="NCBI Taxonomy" id="2804958"/>
    <lineage>
        <taxon>Eukaryota</taxon>
        <taxon>Fungi</taxon>
        <taxon>Dikarya</taxon>
        <taxon>Basidiomycota</taxon>
        <taxon>Agaricomycotina</taxon>
        <taxon>Agaricomycetes</taxon>
        <taxon>Agaricomycetidae</taxon>
        <taxon>Agaricales</taxon>
        <taxon>Marasmiineae</taxon>
        <taxon>Omphalotaceae</taxon>
        <taxon>Lentinula</taxon>
    </lineage>
</organism>
<dbReference type="AlphaFoldDB" id="A0AA38NQZ5"/>
<proteinExistence type="predicted"/>
<keyword evidence="2" id="KW-0732">Signal</keyword>
<feature type="chain" id="PRO_5041252179" evidence="2">
    <location>
        <begin position="24"/>
        <end position="144"/>
    </location>
</feature>
<dbReference type="Proteomes" id="UP001163798">
    <property type="component" value="Unassembled WGS sequence"/>
</dbReference>
<reference evidence="3" key="1">
    <citation type="submission" date="2022-08" db="EMBL/GenBank/DDBJ databases">
        <authorList>
            <consortium name="DOE Joint Genome Institute"/>
            <person name="Min B."/>
            <person name="Riley R."/>
            <person name="Sierra-Patev S."/>
            <person name="Naranjo-Ortiz M."/>
            <person name="Looney B."/>
            <person name="Konkel Z."/>
            <person name="Slot J.C."/>
            <person name="Sakamoto Y."/>
            <person name="Steenwyk J.L."/>
            <person name="Rokas A."/>
            <person name="Carro J."/>
            <person name="Camarero S."/>
            <person name="Ferreira P."/>
            <person name="Molpeceres G."/>
            <person name="Ruiz-Duenas F.J."/>
            <person name="Serrano A."/>
            <person name="Henrissat B."/>
            <person name="Drula E."/>
            <person name="Hughes K.W."/>
            <person name="Mata J.L."/>
            <person name="Ishikawa N.K."/>
            <person name="Vargas-Isla R."/>
            <person name="Ushijima S."/>
            <person name="Smith C.A."/>
            <person name="Ahrendt S."/>
            <person name="Andreopoulos W."/>
            <person name="He G."/>
            <person name="Labutti K."/>
            <person name="Lipzen A."/>
            <person name="Ng V."/>
            <person name="Sandor L."/>
            <person name="Barry K."/>
            <person name="Martinez A.T."/>
            <person name="Xiao Y."/>
            <person name="Gibbons J.G."/>
            <person name="Terashima K."/>
            <person name="Hibbett D.S."/>
            <person name="Grigoriev I.V."/>
        </authorList>
    </citation>
    <scope>NUCLEOTIDE SEQUENCE</scope>
    <source>
        <strain evidence="3">TFB10291</strain>
    </source>
</reference>
<feature type="compositionally biased region" description="Basic and acidic residues" evidence="1">
    <location>
        <begin position="47"/>
        <end position="58"/>
    </location>
</feature>
<evidence type="ECO:0000256" key="2">
    <source>
        <dbReference type="SAM" id="SignalP"/>
    </source>
</evidence>
<sequence>MRLNHIYVLVGLFAVVHTMPVDASGSDPSNITTKKQANLGTSAAPSHLEHSTHSDDGRVTITFLDPAGGIRTVAVGEDSIPKRVVQRVSEHMRSVLPRWPREDGFKFTNDYILSDLEAEFEIKVTADGEAKDHTIPRDPDPPHP</sequence>